<evidence type="ECO:0000256" key="1">
    <source>
        <dbReference type="SAM" id="MobiDB-lite"/>
    </source>
</evidence>
<evidence type="ECO:0000313" key="2">
    <source>
        <dbReference type="EMBL" id="NGY58097.1"/>
    </source>
</evidence>
<dbReference type="Proteomes" id="UP000481360">
    <property type="component" value="Unassembled WGS sequence"/>
</dbReference>
<name>A0A7C9VU55_9PSEU</name>
<accession>A0A7C9VU55</accession>
<feature type="region of interest" description="Disordered" evidence="1">
    <location>
        <begin position="1"/>
        <end position="23"/>
    </location>
</feature>
<comment type="caution">
    <text evidence="2">The sequence shown here is derived from an EMBL/GenBank/DDBJ whole genome shotgun (WGS) entry which is preliminary data.</text>
</comment>
<dbReference type="EMBL" id="JAAMPJ010000001">
    <property type="protein sequence ID" value="NGY58097.1"/>
    <property type="molecule type" value="Genomic_DNA"/>
</dbReference>
<organism evidence="2 3">
    <name type="scientific">Lentzea alba</name>
    <dbReference type="NCBI Taxonomy" id="2714351"/>
    <lineage>
        <taxon>Bacteria</taxon>
        <taxon>Bacillati</taxon>
        <taxon>Actinomycetota</taxon>
        <taxon>Actinomycetes</taxon>
        <taxon>Pseudonocardiales</taxon>
        <taxon>Pseudonocardiaceae</taxon>
        <taxon>Lentzea</taxon>
    </lineage>
</organism>
<reference evidence="2 3" key="1">
    <citation type="submission" date="2020-03" db="EMBL/GenBank/DDBJ databases">
        <title>Isolation and identification of active actinomycetes.</title>
        <authorList>
            <person name="Sun X."/>
        </authorList>
    </citation>
    <scope>NUCLEOTIDE SEQUENCE [LARGE SCALE GENOMIC DNA]</scope>
    <source>
        <strain evidence="2 3">NEAU-D13</strain>
    </source>
</reference>
<dbReference type="InterPro" id="IPR011009">
    <property type="entry name" value="Kinase-like_dom_sf"/>
</dbReference>
<protein>
    <recommendedName>
        <fullName evidence="4">Protein kinase domain-containing protein</fullName>
    </recommendedName>
</protein>
<dbReference type="SUPFAM" id="SSF56112">
    <property type="entry name" value="Protein kinase-like (PK-like)"/>
    <property type="match status" value="1"/>
</dbReference>
<evidence type="ECO:0008006" key="4">
    <source>
        <dbReference type="Google" id="ProtNLM"/>
    </source>
</evidence>
<dbReference type="RefSeq" id="WP_166043948.1">
    <property type="nucleotide sequence ID" value="NZ_JAAMPJ010000001.1"/>
</dbReference>
<sequence>MEKSSSGITMSIAPGELGTPGRQLGRGGQAVVIDLPDLKLPDVAGRLVYKKYREPHTDPASLRRIVDTRNSLDLPTRKRLDAVTVWPVRVVEENGQALGIVMPRIPAAYFDQVVLPGTGSKKRVLREVQNLFIPPERAAELGRPKPSDEQRMRICRDFAGVLTLMHDTLGVVFGDINAMNELFRLDDTPMVMFLDCDGVRPKGSVAAVKQLNAPDWVPPGNEVLSRASDLYKLGLFVLRCLTPGAGTSVCTDPDTIGGALDSQGLAMLRRALGPDLGARPLAREWEVYLRRMLGEPVAPPRVGAVSLDRTVVLKGQSVVVEWEAFEATEIRISAGPGRTEVVKVKGAHERGSTPIAPPEATVIEVSAVNALGVDHRSAGPVDVFEPPVLQPLPVPIPDLPSLRIDVPVPDGIDRMPPLPVIGIPQPPLDLRPPAPQVFEWPAIPDTGVAHFPIDLGTFFADAPRYQFDEESER</sequence>
<proteinExistence type="predicted"/>
<keyword evidence="3" id="KW-1185">Reference proteome</keyword>
<dbReference type="AlphaFoldDB" id="A0A7C9VU55"/>
<gene>
    <name evidence="2" type="ORF">G7043_04020</name>
</gene>
<evidence type="ECO:0000313" key="3">
    <source>
        <dbReference type="Proteomes" id="UP000481360"/>
    </source>
</evidence>